<dbReference type="SUPFAM" id="SSF50978">
    <property type="entry name" value="WD40 repeat-like"/>
    <property type="match status" value="1"/>
</dbReference>
<evidence type="ECO:0000313" key="2">
    <source>
        <dbReference type="EMBL" id="TBU56629.1"/>
    </source>
</evidence>
<dbReference type="EMBL" id="ML145148">
    <property type="protein sequence ID" value="TBU56629.1"/>
    <property type="molecule type" value="Genomic_DNA"/>
</dbReference>
<name>A0A4Q9PQJ7_9APHY</name>
<gene>
    <name evidence="2" type="ORF">BD310DRAFT_1023355</name>
</gene>
<accession>A0A4Q9PQJ7</accession>
<dbReference type="Pfam" id="PF00400">
    <property type="entry name" value="WD40"/>
    <property type="match status" value="3"/>
</dbReference>
<dbReference type="PANTHER" id="PTHR19879:SF9">
    <property type="entry name" value="TRANSCRIPTION INITIATION FACTOR TFIID SUBUNIT 5"/>
    <property type="match status" value="1"/>
</dbReference>
<feature type="repeat" description="WD" evidence="1">
    <location>
        <begin position="3"/>
        <end position="44"/>
    </location>
</feature>
<dbReference type="PANTHER" id="PTHR19879">
    <property type="entry name" value="TRANSCRIPTION INITIATION FACTOR TFIID"/>
    <property type="match status" value="1"/>
</dbReference>
<feature type="repeat" description="WD" evidence="1">
    <location>
        <begin position="89"/>
        <end position="129"/>
    </location>
</feature>
<keyword evidence="1" id="KW-0853">WD repeat</keyword>
<evidence type="ECO:0000313" key="3">
    <source>
        <dbReference type="Proteomes" id="UP000292082"/>
    </source>
</evidence>
<reference evidence="2 3" key="1">
    <citation type="submission" date="2019-01" db="EMBL/GenBank/DDBJ databases">
        <title>Draft genome sequences of three monokaryotic isolates of the white-rot basidiomycete fungus Dichomitus squalens.</title>
        <authorList>
            <consortium name="DOE Joint Genome Institute"/>
            <person name="Lopez S.C."/>
            <person name="Andreopoulos B."/>
            <person name="Pangilinan J."/>
            <person name="Lipzen A."/>
            <person name="Riley R."/>
            <person name="Ahrendt S."/>
            <person name="Ng V."/>
            <person name="Barry K."/>
            <person name="Daum C."/>
            <person name="Grigoriev I.V."/>
            <person name="Hilden K.S."/>
            <person name="Makela M.R."/>
            <person name="de Vries R.P."/>
        </authorList>
    </citation>
    <scope>NUCLEOTIDE SEQUENCE [LARGE SCALE GENOMIC DNA]</scope>
    <source>
        <strain evidence="2 3">CBS 464.89</strain>
    </source>
</reference>
<dbReference type="PROSITE" id="PS50294">
    <property type="entry name" value="WD_REPEATS_REGION"/>
    <property type="match status" value="1"/>
</dbReference>
<dbReference type="PROSITE" id="PS50082">
    <property type="entry name" value="WD_REPEATS_2"/>
    <property type="match status" value="3"/>
</dbReference>
<feature type="non-terminal residue" evidence="2">
    <location>
        <position position="1"/>
    </location>
</feature>
<proteinExistence type="predicted"/>
<keyword evidence="3" id="KW-1185">Reference proteome</keyword>
<dbReference type="SMART" id="SM00320">
    <property type="entry name" value="WD40"/>
    <property type="match status" value="4"/>
</dbReference>
<dbReference type="InterPro" id="IPR036322">
    <property type="entry name" value="WD40_repeat_dom_sf"/>
</dbReference>
<feature type="repeat" description="WD" evidence="1">
    <location>
        <begin position="176"/>
        <end position="217"/>
    </location>
</feature>
<evidence type="ECO:0000256" key="1">
    <source>
        <dbReference type="PROSITE-ProRule" id="PRU00221"/>
    </source>
</evidence>
<dbReference type="Proteomes" id="UP000292082">
    <property type="component" value="Unassembled WGS sequence"/>
</dbReference>
<protein>
    <submittedName>
        <fullName evidence="2">WD40-repeat-containing domain protein</fullName>
    </submittedName>
</protein>
<organism evidence="2 3">
    <name type="scientific">Dichomitus squalens</name>
    <dbReference type="NCBI Taxonomy" id="114155"/>
    <lineage>
        <taxon>Eukaryota</taxon>
        <taxon>Fungi</taxon>
        <taxon>Dikarya</taxon>
        <taxon>Basidiomycota</taxon>
        <taxon>Agaricomycotina</taxon>
        <taxon>Agaricomycetes</taxon>
        <taxon>Polyporales</taxon>
        <taxon>Polyporaceae</taxon>
        <taxon>Dichomitus</taxon>
    </lineage>
</organism>
<sequence length="354" mass="38494">IKSLGHDTSVSTLVTSPNSNWIASGCEDGTIILWDNQENRIVRQWAVGAPIAFLEFSPDSKQIASPRFNAVDHEVTIRSVAECSLLALLSGHIMPVTTCAWSPDDIKIASVSAETIRVWDAGTYEQVYLIEDSFRIPSCAYVQFSPDGRWLQVASPDPRVTICRVWEADAGKPYRVYGHKQLVTTATFDLTSRLIATASEQGCVFLWKMKTTEWLEASLSQDQIHPCSRLATIAFSQDGMQVSLPWIVLSTIMVQIWDPSGGDRLLSLEGHIASVLSFAFSPTRHTLHPALATGVCGYGDSTTVCALRSSLSTTSGLGTSSSLRTLRRCALAGGMGQLSFVVSSVSSLVEMRDA</sequence>
<dbReference type="InterPro" id="IPR015943">
    <property type="entry name" value="WD40/YVTN_repeat-like_dom_sf"/>
</dbReference>
<dbReference type="AlphaFoldDB" id="A0A4Q9PQJ7"/>
<dbReference type="Gene3D" id="2.130.10.10">
    <property type="entry name" value="YVTN repeat-like/Quinoprotein amine dehydrogenase"/>
    <property type="match status" value="2"/>
</dbReference>
<dbReference type="InterPro" id="IPR001680">
    <property type="entry name" value="WD40_rpt"/>
</dbReference>
<dbReference type="STRING" id="114155.A0A4Q9PQJ7"/>